<dbReference type="Proteomes" id="UP000003835">
    <property type="component" value="Unassembled WGS sequence"/>
</dbReference>
<keyword evidence="1" id="KW-0472">Membrane</keyword>
<keyword evidence="1" id="KW-0812">Transmembrane</keyword>
<dbReference type="AlphaFoldDB" id="B4VQA6"/>
<keyword evidence="1" id="KW-1133">Transmembrane helix</keyword>
<evidence type="ECO:0000313" key="2">
    <source>
        <dbReference type="EMBL" id="EDX75612.1"/>
    </source>
</evidence>
<feature type="transmembrane region" description="Helical" evidence="1">
    <location>
        <begin position="15"/>
        <end position="35"/>
    </location>
</feature>
<name>B4VQA6_9CYAN</name>
<dbReference type="HOGENOM" id="CLU_2354910_0_0_3"/>
<evidence type="ECO:0000256" key="1">
    <source>
        <dbReference type="SAM" id="Phobius"/>
    </source>
</evidence>
<evidence type="ECO:0000313" key="3">
    <source>
        <dbReference type="Proteomes" id="UP000003835"/>
    </source>
</evidence>
<protein>
    <submittedName>
        <fullName evidence="2">Uncharacterized protein</fullName>
    </submittedName>
</protein>
<dbReference type="EMBL" id="DS989848">
    <property type="protein sequence ID" value="EDX75612.1"/>
    <property type="molecule type" value="Genomic_DNA"/>
</dbReference>
<keyword evidence="3" id="KW-1185">Reference proteome</keyword>
<sequence>MVFSCIAPNKLIEEILAAMVGLLLFIWIVSLSDVADITDTREIRWIVILPPELNSERKCNICHWKLSCLLQFLIYHCSGQWCQNDKLIYFSLKSVM</sequence>
<proteinExistence type="predicted"/>
<reference evidence="2 3" key="1">
    <citation type="submission" date="2008-07" db="EMBL/GenBank/DDBJ databases">
        <authorList>
            <person name="Tandeau de Marsac N."/>
            <person name="Ferriera S."/>
            <person name="Johnson J."/>
            <person name="Kravitz S."/>
            <person name="Beeson K."/>
            <person name="Sutton G."/>
            <person name="Rogers Y.-H."/>
            <person name="Friedman R."/>
            <person name="Frazier M."/>
            <person name="Venter J.C."/>
        </authorList>
    </citation>
    <scope>NUCLEOTIDE SEQUENCE [LARGE SCALE GENOMIC DNA]</scope>
    <source>
        <strain evidence="2 3">PCC 7420</strain>
    </source>
</reference>
<gene>
    <name evidence="2" type="ORF">MC7420_6267</name>
</gene>
<organism evidence="2 3">
    <name type="scientific">Coleofasciculus chthonoplastes PCC 7420</name>
    <dbReference type="NCBI Taxonomy" id="118168"/>
    <lineage>
        <taxon>Bacteria</taxon>
        <taxon>Bacillati</taxon>
        <taxon>Cyanobacteriota</taxon>
        <taxon>Cyanophyceae</taxon>
        <taxon>Coleofasciculales</taxon>
        <taxon>Coleofasciculaceae</taxon>
        <taxon>Coleofasciculus</taxon>
    </lineage>
</organism>
<accession>B4VQA6</accession>